<comment type="caution">
    <text evidence="2">The sequence shown here is derived from an EMBL/GenBank/DDBJ whole genome shotgun (WGS) entry which is preliminary data.</text>
</comment>
<dbReference type="AlphaFoldDB" id="A0A1Y2H1F3"/>
<dbReference type="Pfam" id="PF12937">
    <property type="entry name" value="F-box-like"/>
    <property type="match status" value="1"/>
</dbReference>
<dbReference type="InterPro" id="IPR032675">
    <property type="entry name" value="LRR_dom_sf"/>
</dbReference>
<dbReference type="InParanoid" id="A0A1Y2H1F3"/>
<protein>
    <recommendedName>
        <fullName evidence="1">F-box domain-containing protein</fullName>
    </recommendedName>
</protein>
<name>A0A1Y2H1F3_9FUNG</name>
<dbReference type="PANTHER" id="PTHR13318">
    <property type="entry name" value="PARTNER OF PAIRED, ISOFORM B-RELATED"/>
    <property type="match status" value="1"/>
</dbReference>
<dbReference type="InterPro" id="IPR036047">
    <property type="entry name" value="F-box-like_dom_sf"/>
</dbReference>
<evidence type="ECO:0000259" key="1">
    <source>
        <dbReference type="SMART" id="SM00256"/>
    </source>
</evidence>
<dbReference type="Gene3D" id="3.80.10.10">
    <property type="entry name" value="Ribonuclease Inhibitor"/>
    <property type="match status" value="2"/>
</dbReference>
<dbReference type="SUPFAM" id="SSF52047">
    <property type="entry name" value="RNI-like"/>
    <property type="match status" value="1"/>
</dbReference>
<dbReference type="InterPro" id="IPR001810">
    <property type="entry name" value="F-box_dom"/>
</dbReference>
<dbReference type="SUPFAM" id="SSF81383">
    <property type="entry name" value="F-box domain"/>
    <property type="match status" value="1"/>
</dbReference>
<proteinExistence type="predicted"/>
<dbReference type="SMART" id="SM00256">
    <property type="entry name" value="FBOX"/>
    <property type="match status" value="1"/>
</dbReference>
<sequence>MPEDLLAGRFTSNTEDNLVNRLSSPSSAPLSIGSPSIPTSIRTVITSSYIYPTFRALEIPEILLHISSFLTLHDLNACTLVSSAWYAIFNSVLWQSITISESRHQPDFLKSLRKNLNLVHSLQWKYADWWELHHVTRVSQHDLSPSHFPSASLAPPVSIYRAFGPKVMMSTISGRLLNGSFTQPKSMSQTVAAAPIFLTNNMQSLSGPGRPIHQDPSVVSFPTTETLHQLCFENAFSLRTLVLDGPFELTLLLKTIQRSRIPLKHLSLKNTNYVKRETLLLDNLLGVSPNLEHCSIRTNAQIVLYTMPIPQSHVTGETNFQQQEPRQSRPPLKLKSLELDIRALTGVHLISILAQCPELESFAMTEYGQISPLRDIETHAFTIINDVSGQRKRPSSHADMLNYSADGNDSICKYLKDPVCQLPTFIHQGIESFQFGDAGLMALLQFCPRLTRLDLHQASSGKIYSKTLQAFLRSCIGLRHLRAHGVVLQVEDMVEDPLKGRKLQPWGCTGLETLSLAFGIAPGSQGEGNNTSSINNNNGNGYYNHAHTDVISSSDNHHSIAWAEQIVYSQLSLQTQLQVLDIRSPSFLRLQLGAGVEMLASLKRLREFSIAGSEVDGHKRLRTCESMNRWFEQHWPSINRIVIASQIHTFKKVVEGTADPFESFTTAIVNTTKQPQSMSASVSAAALLDITRIERRLSC</sequence>
<feature type="domain" description="F-box" evidence="1">
    <location>
        <begin position="59"/>
        <end position="97"/>
    </location>
</feature>
<dbReference type="RefSeq" id="XP_021885534.1">
    <property type="nucleotide sequence ID" value="XM_022022814.1"/>
</dbReference>
<keyword evidence="3" id="KW-1185">Reference proteome</keyword>
<evidence type="ECO:0000313" key="2">
    <source>
        <dbReference type="EMBL" id="ORZ27831.1"/>
    </source>
</evidence>
<dbReference type="OrthoDB" id="2095648at2759"/>
<dbReference type="Proteomes" id="UP000193648">
    <property type="component" value="Unassembled WGS sequence"/>
</dbReference>
<dbReference type="GO" id="GO:0031146">
    <property type="term" value="P:SCF-dependent proteasomal ubiquitin-dependent protein catabolic process"/>
    <property type="evidence" value="ECO:0007669"/>
    <property type="project" value="TreeGrafter"/>
</dbReference>
<dbReference type="CDD" id="cd09917">
    <property type="entry name" value="F-box_SF"/>
    <property type="match status" value="1"/>
</dbReference>
<dbReference type="GO" id="GO:0019005">
    <property type="term" value="C:SCF ubiquitin ligase complex"/>
    <property type="evidence" value="ECO:0007669"/>
    <property type="project" value="TreeGrafter"/>
</dbReference>
<dbReference type="EMBL" id="MCFF01000003">
    <property type="protein sequence ID" value="ORZ27831.1"/>
    <property type="molecule type" value="Genomic_DNA"/>
</dbReference>
<evidence type="ECO:0000313" key="3">
    <source>
        <dbReference type="Proteomes" id="UP000193648"/>
    </source>
</evidence>
<accession>A0A1Y2H1F3</accession>
<organism evidence="2 3">
    <name type="scientific">Lobosporangium transversale</name>
    <dbReference type="NCBI Taxonomy" id="64571"/>
    <lineage>
        <taxon>Eukaryota</taxon>
        <taxon>Fungi</taxon>
        <taxon>Fungi incertae sedis</taxon>
        <taxon>Mucoromycota</taxon>
        <taxon>Mortierellomycotina</taxon>
        <taxon>Mortierellomycetes</taxon>
        <taxon>Mortierellales</taxon>
        <taxon>Mortierellaceae</taxon>
        <taxon>Lobosporangium</taxon>
    </lineage>
</organism>
<gene>
    <name evidence="2" type="ORF">BCR41DRAFT_346068</name>
</gene>
<dbReference type="GeneID" id="33564658"/>
<reference evidence="2 3" key="1">
    <citation type="submission" date="2016-07" db="EMBL/GenBank/DDBJ databases">
        <title>Pervasive Adenine N6-methylation of Active Genes in Fungi.</title>
        <authorList>
            <consortium name="DOE Joint Genome Institute"/>
            <person name="Mondo S.J."/>
            <person name="Dannebaum R.O."/>
            <person name="Kuo R.C."/>
            <person name="Labutti K."/>
            <person name="Haridas S."/>
            <person name="Kuo A."/>
            <person name="Salamov A."/>
            <person name="Ahrendt S.R."/>
            <person name="Lipzen A."/>
            <person name="Sullivan W."/>
            <person name="Andreopoulos W.B."/>
            <person name="Clum A."/>
            <person name="Lindquist E."/>
            <person name="Daum C."/>
            <person name="Ramamoorthy G.K."/>
            <person name="Gryganskyi A."/>
            <person name="Culley D."/>
            <person name="Magnuson J.K."/>
            <person name="James T.Y."/>
            <person name="O'Malley M.A."/>
            <person name="Stajich J.E."/>
            <person name="Spatafora J.W."/>
            <person name="Visel A."/>
            <person name="Grigoriev I.V."/>
        </authorList>
    </citation>
    <scope>NUCLEOTIDE SEQUENCE [LARGE SCALE GENOMIC DNA]</scope>
    <source>
        <strain evidence="2 3">NRRL 3116</strain>
    </source>
</reference>